<proteinExistence type="predicted"/>
<dbReference type="RefSeq" id="WP_088986491.1">
    <property type="nucleotide sequence ID" value="NZ_LT607409.1"/>
</dbReference>
<sequence>MTSAVGLALVAIVDFAASAETAGQRYEDAVLALLERHGGHLDRRLHGTDGRAEVHVIRFDSRAGYESFLADPDRAALRSALGAAAPTTRVIEVHEPVAGHAGGAAPTAQA</sequence>
<organism evidence="1 2">
    <name type="scientific">Micromonospora chokoriensis</name>
    <dbReference type="NCBI Taxonomy" id="356851"/>
    <lineage>
        <taxon>Bacteria</taxon>
        <taxon>Bacillati</taxon>
        <taxon>Actinomycetota</taxon>
        <taxon>Actinomycetes</taxon>
        <taxon>Micromonosporales</taxon>
        <taxon>Micromonosporaceae</taxon>
        <taxon>Micromonospora</taxon>
    </lineage>
</organism>
<dbReference type="Proteomes" id="UP000198224">
    <property type="component" value="Chromosome I"/>
</dbReference>
<protein>
    <recommendedName>
        <fullName evidence="3">Antibiotic biosynthesis monooxygenase</fullName>
    </recommendedName>
</protein>
<reference evidence="2" key="1">
    <citation type="submission" date="2016-06" db="EMBL/GenBank/DDBJ databases">
        <authorList>
            <person name="Varghese N."/>
            <person name="Submissions Spin"/>
        </authorList>
    </citation>
    <scope>NUCLEOTIDE SEQUENCE [LARGE SCALE GENOMIC DNA]</scope>
    <source>
        <strain evidence="2">DSM 45160</strain>
    </source>
</reference>
<evidence type="ECO:0008006" key="3">
    <source>
        <dbReference type="Google" id="ProtNLM"/>
    </source>
</evidence>
<dbReference type="InterPro" id="IPR011008">
    <property type="entry name" value="Dimeric_a/b-barrel"/>
</dbReference>
<gene>
    <name evidence="1" type="ORF">GA0070612_0566</name>
</gene>
<accession>A0A1C4UM84</accession>
<keyword evidence="2" id="KW-1185">Reference proteome</keyword>
<dbReference type="SUPFAM" id="SSF54909">
    <property type="entry name" value="Dimeric alpha+beta barrel"/>
    <property type="match status" value="1"/>
</dbReference>
<evidence type="ECO:0000313" key="2">
    <source>
        <dbReference type="Proteomes" id="UP000198224"/>
    </source>
</evidence>
<dbReference type="AlphaFoldDB" id="A0A1C4UM84"/>
<name>A0A1C4UM84_9ACTN</name>
<evidence type="ECO:0000313" key="1">
    <source>
        <dbReference type="EMBL" id="SCE72809.1"/>
    </source>
</evidence>
<dbReference type="EMBL" id="LT607409">
    <property type="protein sequence ID" value="SCE72809.1"/>
    <property type="molecule type" value="Genomic_DNA"/>
</dbReference>